<gene>
    <name evidence="1" type="ORF">Pfra01_001941400</name>
</gene>
<accession>A0A9W7CZM2</accession>
<keyword evidence="2" id="KW-1185">Reference proteome</keyword>
<organism evidence="1 2">
    <name type="scientific">Phytophthora fragariaefolia</name>
    <dbReference type="NCBI Taxonomy" id="1490495"/>
    <lineage>
        <taxon>Eukaryota</taxon>
        <taxon>Sar</taxon>
        <taxon>Stramenopiles</taxon>
        <taxon>Oomycota</taxon>
        <taxon>Peronosporomycetes</taxon>
        <taxon>Peronosporales</taxon>
        <taxon>Peronosporaceae</taxon>
        <taxon>Phytophthora</taxon>
    </lineage>
</organism>
<comment type="caution">
    <text evidence="1">The sequence shown here is derived from an EMBL/GenBank/DDBJ whole genome shotgun (WGS) entry which is preliminary data.</text>
</comment>
<sequence>MVTPEAARQKPVHALPEVQNGKNAAEVCHHGVPTPMAMGAAMCNDAQAAEQVRRLGWYPHPSTLALNPIDAFIQIRQLGLAPELALGHSDCVHVRPHDAIVIEWP</sequence>
<evidence type="ECO:0000313" key="2">
    <source>
        <dbReference type="Proteomes" id="UP001165121"/>
    </source>
</evidence>
<protein>
    <submittedName>
        <fullName evidence="1">Unnamed protein product</fullName>
    </submittedName>
</protein>
<reference evidence="1" key="1">
    <citation type="submission" date="2023-04" db="EMBL/GenBank/DDBJ databases">
        <title>Phytophthora fragariaefolia NBRC 109709.</title>
        <authorList>
            <person name="Ichikawa N."/>
            <person name="Sato H."/>
            <person name="Tonouchi N."/>
        </authorList>
    </citation>
    <scope>NUCLEOTIDE SEQUENCE</scope>
    <source>
        <strain evidence="1">NBRC 109709</strain>
    </source>
</reference>
<name>A0A9W7CZM2_9STRA</name>
<dbReference type="Proteomes" id="UP001165121">
    <property type="component" value="Unassembled WGS sequence"/>
</dbReference>
<evidence type="ECO:0000313" key="1">
    <source>
        <dbReference type="EMBL" id="GMF49280.1"/>
    </source>
</evidence>
<dbReference type="EMBL" id="BSXT01002509">
    <property type="protein sequence ID" value="GMF49280.1"/>
    <property type="molecule type" value="Genomic_DNA"/>
</dbReference>
<proteinExistence type="predicted"/>
<dbReference type="AlphaFoldDB" id="A0A9W7CZM2"/>